<dbReference type="EMBL" id="RQVQ01000012">
    <property type="protein sequence ID" value="RRJ91166.1"/>
    <property type="molecule type" value="Genomic_DNA"/>
</dbReference>
<organism evidence="3 4">
    <name type="scientific">Paenimyroides tangerinum</name>
    <dbReference type="NCBI Taxonomy" id="2488728"/>
    <lineage>
        <taxon>Bacteria</taxon>
        <taxon>Pseudomonadati</taxon>
        <taxon>Bacteroidota</taxon>
        <taxon>Flavobacteriia</taxon>
        <taxon>Flavobacteriales</taxon>
        <taxon>Flavobacteriaceae</taxon>
        <taxon>Paenimyroides</taxon>
    </lineage>
</organism>
<evidence type="ECO:0000313" key="3">
    <source>
        <dbReference type="EMBL" id="RRJ91166.1"/>
    </source>
</evidence>
<dbReference type="AlphaFoldDB" id="A0A3P3WB02"/>
<evidence type="ECO:0000313" key="4">
    <source>
        <dbReference type="Proteomes" id="UP000275719"/>
    </source>
</evidence>
<dbReference type="SUPFAM" id="SSF88659">
    <property type="entry name" value="Sigma3 and sigma4 domains of RNA polymerase sigma factors"/>
    <property type="match status" value="1"/>
</dbReference>
<reference evidence="3 4" key="1">
    <citation type="submission" date="2018-11" db="EMBL/GenBank/DDBJ databases">
        <title>Flavobacterium sp. nov., YIM 102701-2 draft genome.</title>
        <authorList>
            <person name="Li G."/>
            <person name="Jiang Y."/>
        </authorList>
    </citation>
    <scope>NUCLEOTIDE SEQUENCE [LARGE SCALE GENOMIC DNA]</scope>
    <source>
        <strain evidence="3 4">YIM 102701-2</strain>
    </source>
</reference>
<dbReference type="RefSeq" id="WP_125018606.1">
    <property type="nucleotide sequence ID" value="NZ_RQVQ01000012.1"/>
</dbReference>
<feature type="domain" description="DUF2089" evidence="2">
    <location>
        <begin position="9"/>
        <end position="39"/>
    </location>
</feature>
<dbReference type="Pfam" id="PF09862">
    <property type="entry name" value="DUF2089"/>
    <property type="match status" value="1"/>
</dbReference>
<dbReference type="OrthoDB" id="9797643at2"/>
<name>A0A3P3WB02_9FLAO</name>
<dbReference type="InterPro" id="IPR036388">
    <property type="entry name" value="WH-like_DNA-bd_sf"/>
</dbReference>
<evidence type="ECO:0000259" key="2">
    <source>
        <dbReference type="Pfam" id="PF22747"/>
    </source>
</evidence>
<evidence type="ECO:0000259" key="1">
    <source>
        <dbReference type="Pfam" id="PF09862"/>
    </source>
</evidence>
<sequence length="96" mass="11019">MNLKFPSICPSCEETLQVSQLKCNHCETSINGNYPLPIFLQLTPKEQEFILQFFLTSGSLKEMASQLGISYPTVRNQLDDMIEHVKQLQNQNNNEK</sequence>
<dbReference type="InterPro" id="IPR018658">
    <property type="entry name" value="DUF2089"/>
</dbReference>
<protein>
    <submittedName>
        <fullName evidence="3">DUF2089 family protein</fullName>
    </submittedName>
</protein>
<feature type="domain" description="DUF2089" evidence="1">
    <location>
        <begin position="42"/>
        <end position="84"/>
    </location>
</feature>
<proteinExistence type="predicted"/>
<dbReference type="Gene3D" id="1.10.10.10">
    <property type="entry name" value="Winged helix-like DNA-binding domain superfamily/Winged helix DNA-binding domain"/>
    <property type="match status" value="1"/>
</dbReference>
<dbReference type="Proteomes" id="UP000275719">
    <property type="component" value="Unassembled WGS sequence"/>
</dbReference>
<dbReference type="InterPro" id="IPR053957">
    <property type="entry name" value="DUF2089_Zn_ribbon"/>
</dbReference>
<dbReference type="Pfam" id="PF22747">
    <property type="entry name" value="Zn_ribbon_DUF2089"/>
    <property type="match status" value="1"/>
</dbReference>
<accession>A0A3P3WB02</accession>
<comment type="caution">
    <text evidence="3">The sequence shown here is derived from an EMBL/GenBank/DDBJ whole genome shotgun (WGS) entry which is preliminary data.</text>
</comment>
<gene>
    <name evidence="3" type="ORF">EG240_06585</name>
</gene>
<keyword evidence="4" id="KW-1185">Reference proteome</keyword>
<dbReference type="InterPro" id="IPR013324">
    <property type="entry name" value="RNA_pol_sigma_r3/r4-like"/>
</dbReference>